<comment type="caution">
    <text evidence="1">The sequence shown here is derived from an EMBL/GenBank/DDBJ whole genome shotgun (WGS) entry which is preliminary data.</text>
</comment>
<proteinExistence type="predicted"/>
<name>A0ABQ2H3E4_9PSED</name>
<keyword evidence="2" id="KW-1185">Reference proteome</keyword>
<evidence type="ECO:0000313" key="1">
    <source>
        <dbReference type="EMBL" id="GGM31759.1"/>
    </source>
</evidence>
<evidence type="ECO:0000313" key="2">
    <source>
        <dbReference type="Proteomes" id="UP000616499"/>
    </source>
</evidence>
<accession>A0ABQ2H3E4</accession>
<dbReference type="RefSeq" id="WP_188868646.1">
    <property type="nucleotide sequence ID" value="NZ_BMNW01000027.1"/>
</dbReference>
<gene>
    <name evidence="1" type="ORF">GCM10009425_47950</name>
</gene>
<reference evidence="2" key="1">
    <citation type="journal article" date="2019" name="Int. J. Syst. Evol. Microbiol.">
        <title>The Global Catalogue of Microorganisms (GCM) 10K type strain sequencing project: providing services to taxonomists for standard genome sequencing and annotation.</title>
        <authorList>
            <consortium name="The Broad Institute Genomics Platform"/>
            <consortium name="The Broad Institute Genome Sequencing Center for Infectious Disease"/>
            <person name="Wu L."/>
            <person name="Ma J."/>
        </authorList>
    </citation>
    <scope>NUCLEOTIDE SEQUENCE [LARGE SCALE GENOMIC DNA]</scope>
    <source>
        <strain evidence="2">JCM 13501</strain>
    </source>
</reference>
<organism evidence="1 2">
    <name type="scientific">Pseudomonas asuensis</name>
    <dbReference type="NCBI Taxonomy" id="1825787"/>
    <lineage>
        <taxon>Bacteria</taxon>
        <taxon>Pseudomonadati</taxon>
        <taxon>Pseudomonadota</taxon>
        <taxon>Gammaproteobacteria</taxon>
        <taxon>Pseudomonadales</taxon>
        <taxon>Pseudomonadaceae</taxon>
        <taxon>Pseudomonas</taxon>
    </lineage>
</organism>
<protein>
    <submittedName>
        <fullName evidence="1">Uncharacterized protein</fullName>
    </submittedName>
</protein>
<dbReference type="Proteomes" id="UP000616499">
    <property type="component" value="Unassembled WGS sequence"/>
</dbReference>
<sequence>MKTSVNLNFLRIPMNLLYDLDDAEGFTGLSSTQVERLSQEYTVEELSGIRQALAYASQHPEHDFKSMLPDVPQSNAQIAKVLERIHSSISS</sequence>
<dbReference type="EMBL" id="BMNW01000027">
    <property type="protein sequence ID" value="GGM31759.1"/>
    <property type="molecule type" value="Genomic_DNA"/>
</dbReference>